<evidence type="ECO:0000313" key="4">
    <source>
        <dbReference type="Proteomes" id="UP001500552"/>
    </source>
</evidence>
<protein>
    <recommendedName>
        <fullName evidence="5">Transposase</fullName>
    </recommendedName>
</protein>
<reference evidence="4" key="1">
    <citation type="journal article" date="2019" name="Int. J. Syst. Evol. Microbiol.">
        <title>The Global Catalogue of Microorganisms (GCM) 10K type strain sequencing project: providing services to taxonomists for standard genome sequencing and annotation.</title>
        <authorList>
            <consortium name="The Broad Institute Genomics Platform"/>
            <consortium name="The Broad Institute Genome Sequencing Center for Infectious Disease"/>
            <person name="Wu L."/>
            <person name="Ma J."/>
        </authorList>
    </citation>
    <scope>NUCLEOTIDE SEQUENCE [LARGE SCALE GENOMIC DNA]</scope>
    <source>
        <strain evidence="4">JCM 17926</strain>
    </source>
</reference>
<feature type="coiled-coil region" evidence="1">
    <location>
        <begin position="30"/>
        <end position="64"/>
    </location>
</feature>
<evidence type="ECO:0008006" key="5">
    <source>
        <dbReference type="Google" id="ProtNLM"/>
    </source>
</evidence>
<comment type="caution">
    <text evidence="3">The sequence shown here is derived from an EMBL/GenBank/DDBJ whole genome shotgun (WGS) entry which is preliminary data.</text>
</comment>
<sequence>MGKAGTNFSDNKIKGNANVQGYGNTAPARDEECRQELAKAKEELEKWRNKSFELQEKLYELSEEIRKSKG</sequence>
<accession>A0ABP8LRD3</accession>
<feature type="compositionally biased region" description="Polar residues" evidence="2">
    <location>
        <begin position="1"/>
        <end position="10"/>
    </location>
</feature>
<organism evidence="3 4">
    <name type="scientific">Pontibacter saemangeumensis</name>
    <dbReference type="NCBI Taxonomy" id="1084525"/>
    <lineage>
        <taxon>Bacteria</taxon>
        <taxon>Pseudomonadati</taxon>
        <taxon>Bacteroidota</taxon>
        <taxon>Cytophagia</taxon>
        <taxon>Cytophagales</taxon>
        <taxon>Hymenobacteraceae</taxon>
        <taxon>Pontibacter</taxon>
    </lineage>
</organism>
<evidence type="ECO:0000256" key="1">
    <source>
        <dbReference type="SAM" id="Coils"/>
    </source>
</evidence>
<evidence type="ECO:0000313" key="3">
    <source>
        <dbReference type="EMBL" id="GAA4434784.1"/>
    </source>
</evidence>
<name>A0ABP8LRD3_9BACT</name>
<dbReference type="Proteomes" id="UP001500552">
    <property type="component" value="Unassembled WGS sequence"/>
</dbReference>
<gene>
    <name evidence="3" type="ORF">GCM10023188_26150</name>
</gene>
<dbReference type="EMBL" id="BAABHC010000014">
    <property type="protein sequence ID" value="GAA4434784.1"/>
    <property type="molecule type" value="Genomic_DNA"/>
</dbReference>
<proteinExistence type="predicted"/>
<feature type="region of interest" description="Disordered" evidence="2">
    <location>
        <begin position="1"/>
        <end position="29"/>
    </location>
</feature>
<keyword evidence="4" id="KW-1185">Reference proteome</keyword>
<keyword evidence="1" id="KW-0175">Coiled coil</keyword>
<evidence type="ECO:0000256" key="2">
    <source>
        <dbReference type="SAM" id="MobiDB-lite"/>
    </source>
</evidence>